<reference evidence="2" key="1">
    <citation type="journal article" date="2020" name="Cell">
        <title>Large-Scale Comparative Analyses of Tick Genomes Elucidate Their Genetic Diversity and Vector Capacities.</title>
        <authorList>
            <consortium name="Tick Genome and Microbiome Consortium (TIGMIC)"/>
            <person name="Jia N."/>
            <person name="Wang J."/>
            <person name="Shi W."/>
            <person name="Du L."/>
            <person name="Sun Y."/>
            <person name="Zhan W."/>
            <person name="Jiang J.F."/>
            <person name="Wang Q."/>
            <person name="Zhang B."/>
            <person name="Ji P."/>
            <person name="Bell-Sakyi L."/>
            <person name="Cui X.M."/>
            <person name="Yuan T.T."/>
            <person name="Jiang B.G."/>
            <person name="Yang W.F."/>
            <person name="Lam T.T."/>
            <person name="Chang Q.C."/>
            <person name="Ding S.J."/>
            <person name="Wang X.J."/>
            <person name="Zhu J.G."/>
            <person name="Ruan X.D."/>
            <person name="Zhao L."/>
            <person name="Wei J.T."/>
            <person name="Ye R.Z."/>
            <person name="Que T.C."/>
            <person name="Du C.H."/>
            <person name="Zhou Y.H."/>
            <person name="Cheng J.X."/>
            <person name="Dai P.F."/>
            <person name="Guo W.B."/>
            <person name="Han X.H."/>
            <person name="Huang E.J."/>
            <person name="Li L.F."/>
            <person name="Wei W."/>
            <person name="Gao Y.C."/>
            <person name="Liu J.Z."/>
            <person name="Shao H.Z."/>
            <person name="Wang X."/>
            <person name="Wang C.C."/>
            <person name="Yang T.C."/>
            <person name="Huo Q.B."/>
            <person name="Li W."/>
            <person name="Chen H.Y."/>
            <person name="Chen S.E."/>
            <person name="Zhou L.G."/>
            <person name="Ni X.B."/>
            <person name="Tian J.H."/>
            <person name="Sheng Y."/>
            <person name="Liu T."/>
            <person name="Pan Y.S."/>
            <person name="Xia L.Y."/>
            <person name="Li J."/>
            <person name="Zhao F."/>
            <person name="Cao W.C."/>
        </authorList>
    </citation>
    <scope>NUCLEOTIDE SEQUENCE</scope>
    <source>
        <strain evidence="2">Rmic-2018</strain>
    </source>
</reference>
<comment type="caution">
    <text evidence="2">The sequence shown here is derived from an EMBL/GenBank/DDBJ whole genome shotgun (WGS) entry which is preliminary data.</text>
</comment>
<proteinExistence type="predicted"/>
<evidence type="ECO:0000313" key="3">
    <source>
        <dbReference type="Proteomes" id="UP000821866"/>
    </source>
</evidence>
<reference evidence="2" key="2">
    <citation type="submission" date="2021-09" db="EMBL/GenBank/DDBJ databases">
        <authorList>
            <person name="Jia N."/>
            <person name="Wang J."/>
            <person name="Shi W."/>
            <person name="Du L."/>
            <person name="Sun Y."/>
            <person name="Zhan W."/>
            <person name="Jiang J."/>
            <person name="Wang Q."/>
            <person name="Zhang B."/>
            <person name="Ji P."/>
            <person name="Sakyi L.B."/>
            <person name="Cui X."/>
            <person name="Yuan T."/>
            <person name="Jiang B."/>
            <person name="Yang W."/>
            <person name="Lam T.T.-Y."/>
            <person name="Chang Q."/>
            <person name="Ding S."/>
            <person name="Wang X."/>
            <person name="Zhu J."/>
            <person name="Ruan X."/>
            <person name="Zhao L."/>
            <person name="Wei J."/>
            <person name="Que T."/>
            <person name="Du C."/>
            <person name="Cheng J."/>
            <person name="Dai P."/>
            <person name="Han X."/>
            <person name="Huang E."/>
            <person name="Gao Y."/>
            <person name="Liu J."/>
            <person name="Shao H."/>
            <person name="Ye R."/>
            <person name="Li L."/>
            <person name="Wei W."/>
            <person name="Wang X."/>
            <person name="Wang C."/>
            <person name="Huo Q."/>
            <person name="Li W."/>
            <person name="Guo W."/>
            <person name="Chen H."/>
            <person name="Chen S."/>
            <person name="Zhou L."/>
            <person name="Zhou L."/>
            <person name="Ni X."/>
            <person name="Tian J."/>
            <person name="Zhou Y."/>
            <person name="Sheng Y."/>
            <person name="Liu T."/>
            <person name="Pan Y."/>
            <person name="Xia L."/>
            <person name="Li J."/>
            <person name="Zhao F."/>
            <person name="Cao W."/>
        </authorList>
    </citation>
    <scope>NUCLEOTIDE SEQUENCE</scope>
    <source>
        <strain evidence="2">Rmic-2018</strain>
        <tissue evidence="2">Larvae</tissue>
    </source>
</reference>
<accession>A0A9J6F5K8</accession>
<sequence length="83" mass="9403">MERAPKRRIQCHLRAHDHKHEHSCEAEVNVFFEELGTGSPSDVKDAAEGGDDVEHERSSDTEVSLHRYASPLHMRAWPTADKA</sequence>
<dbReference type="VEuPathDB" id="VectorBase:LOC119159447"/>
<evidence type="ECO:0000313" key="2">
    <source>
        <dbReference type="EMBL" id="KAH8041791.1"/>
    </source>
</evidence>
<organism evidence="2 3">
    <name type="scientific">Rhipicephalus microplus</name>
    <name type="common">Cattle tick</name>
    <name type="synonym">Boophilus microplus</name>
    <dbReference type="NCBI Taxonomy" id="6941"/>
    <lineage>
        <taxon>Eukaryota</taxon>
        <taxon>Metazoa</taxon>
        <taxon>Ecdysozoa</taxon>
        <taxon>Arthropoda</taxon>
        <taxon>Chelicerata</taxon>
        <taxon>Arachnida</taxon>
        <taxon>Acari</taxon>
        <taxon>Parasitiformes</taxon>
        <taxon>Ixodida</taxon>
        <taxon>Ixodoidea</taxon>
        <taxon>Ixodidae</taxon>
        <taxon>Rhipicephalinae</taxon>
        <taxon>Rhipicephalus</taxon>
        <taxon>Boophilus</taxon>
    </lineage>
</organism>
<dbReference type="EMBL" id="JABSTU010000001">
    <property type="protein sequence ID" value="KAH8041791.1"/>
    <property type="molecule type" value="Genomic_DNA"/>
</dbReference>
<feature type="compositionally biased region" description="Basic and acidic residues" evidence="1">
    <location>
        <begin position="42"/>
        <end position="62"/>
    </location>
</feature>
<feature type="region of interest" description="Disordered" evidence="1">
    <location>
        <begin position="37"/>
        <end position="62"/>
    </location>
</feature>
<dbReference type="Proteomes" id="UP000821866">
    <property type="component" value="Chromosome 1"/>
</dbReference>
<evidence type="ECO:0000256" key="1">
    <source>
        <dbReference type="SAM" id="MobiDB-lite"/>
    </source>
</evidence>
<keyword evidence="3" id="KW-1185">Reference proteome</keyword>
<name>A0A9J6F5K8_RHIMP</name>
<dbReference type="AlphaFoldDB" id="A0A9J6F5K8"/>
<protein>
    <submittedName>
        <fullName evidence="2">Uncharacterized protein</fullName>
    </submittedName>
</protein>
<gene>
    <name evidence="2" type="ORF">HPB51_017913</name>
</gene>